<protein>
    <submittedName>
        <fullName evidence="1">Uncharacterized protein</fullName>
    </submittedName>
</protein>
<dbReference type="OrthoDB" id="62952at2759"/>
<dbReference type="AlphaFoldDB" id="A0A8H3G4E4"/>
<gene>
    <name evidence="1" type="ORF">HETSPECPRED_009277</name>
</gene>
<name>A0A8H3G4E4_9LECA</name>
<proteinExistence type="predicted"/>
<dbReference type="PANTHER" id="PTHR42085:SF2">
    <property type="entry name" value="F-BOX DOMAIN-CONTAINING PROTEIN"/>
    <property type="match status" value="1"/>
</dbReference>
<reference evidence="1" key="1">
    <citation type="submission" date="2021-03" db="EMBL/GenBank/DDBJ databases">
        <authorList>
            <person name="Tagirdzhanova G."/>
        </authorList>
    </citation>
    <scope>NUCLEOTIDE SEQUENCE</scope>
</reference>
<dbReference type="InterPro" id="IPR038883">
    <property type="entry name" value="AN11006-like"/>
</dbReference>
<organism evidence="1 2">
    <name type="scientific">Heterodermia speciosa</name>
    <dbReference type="NCBI Taxonomy" id="116794"/>
    <lineage>
        <taxon>Eukaryota</taxon>
        <taxon>Fungi</taxon>
        <taxon>Dikarya</taxon>
        <taxon>Ascomycota</taxon>
        <taxon>Pezizomycotina</taxon>
        <taxon>Lecanoromycetes</taxon>
        <taxon>OSLEUM clade</taxon>
        <taxon>Lecanoromycetidae</taxon>
        <taxon>Caliciales</taxon>
        <taxon>Physciaceae</taxon>
        <taxon>Heterodermia</taxon>
    </lineage>
</organism>
<sequence length="313" mass="36238">MSDFFCLPFEIRTIIYGYCLIVDYTIAPYPSTYELSNLALRDRQVKRRLRTPVSKPELPAVGILQVSKQMHKESCPILYGQNRWKHPQCWSNSECYESMFDLHEALFKDIEMCFDWREGSFSSNHMTTDESRRGVGLFYSRFQGLNHDERLEYVHNTSNSYMFSRSIEELSHLFPRLNSLVIDVTHLYCTLGCCREDLFCVEFMADFIQRLVKEILRSEIQIVKFVGLKNDLERDHVYEQWGFDRSGVVDRVAMAERWKGGFVPATNGDDVANEGGLIFMDRNRCAVCSGISVSDELSNPVLPRNCLVVNANP</sequence>
<accession>A0A8H3G4E4</accession>
<dbReference type="PANTHER" id="PTHR42085">
    <property type="entry name" value="F-BOX DOMAIN-CONTAINING PROTEIN"/>
    <property type="match status" value="1"/>
</dbReference>
<comment type="caution">
    <text evidence="1">The sequence shown here is derived from an EMBL/GenBank/DDBJ whole genome shotgun (WGS) entry which is preliminary data.</text>
</comment>
<evidence type="ECO:0000313" key="1">
    <source>
        <dbReference type="EMBL" id="CAF9934589.1"/>
    </source>
</evidence>
<keyword evidence="2" id="KW-1185">Reference proteome</keyword>
<dbReference type="EMBL" id="CAJPDS010000076">
    <property type="protein sequence ID" value="CAF9934589.1"/>
    <property type="molecule type" value="Genomic_DNA"/>
</dbReference>
<dbReference type="Proteomes" id="UP000664521">
    <property type="component" value="Unassembled WGS sequence"/>
</dbReference>
<evidence type="ECO:0000313" key="2">
    <source>
        <dbReference type="Proteomes" id="UP000664521"/>
    </source>
</evidence>